<dbReference type="PANTHER" id="PTHR43649">
    <property type="entry name" value="ARABINOSE-BINDING PROTEIN-RELATED"/>
    <property type="match status" value="1"/>
</dbReference>
<evidence type="ECO:0000313" key="2">
    <source>
        <dbReference type="EMBL" id="NED98813.1"/>
    </source>
</evidence>
<accession>A0A6L9S2H0</accession>
<dbReference type="InterPro" id="IPR006059">
    <property type="entry name" value="SBP"/>
</dbReference>
<keyword evidence="3" id="KW-1185">Reference proteome</keyword>
<protein>
    <submittedName>
        <fullName evidence="2">Extracellular solute-binding protein</fullName>
    </submittedName>
</protein>
<comment type="caution">
    <text evidence="2">The sequence shown here is derived from an EMBL/GenBank/DDBJ whole genome shotgun (WGS) entry which is preliminary data.</text>
</comment>
<evidence type="ECO:0000256" key="1">
    <source>
        <dbReference type="SAM" id="SignalP"/>
    </source>
</evidence>
<dbReference type="EMBL" id="JAAGOA010000001">
    <property type="protein sequence ID" value="NED98813.1"/>
    <property type="molecule type" value="Genomic_DNA"/>
</dbReference>
<feature type="chain" id="PRO_5038699953" evidence="1">
    <location>
        <begin position="34"/>
        <end position="444"/>
    </location>
</feature>
<dbReference type="PANTHER" id="PTHR43649:SF12">
    <property type="entry name" value="DIACETYLCHITOBIOSE BINDING PROTEIN DASA"/>
    <property type="match status" value="1"/>
</dbReference>
<dbReference type="Gene3D" id="3.40.190.10">
    <property type="entry name" value="Periplasmic binding protein-like II"/>
    <property type="match status" value="1"/>
</dbReference>
<sequence>MARLTSATTRAGHPSRRYAGVTAVVAAAALALAACGSDDDDEGQAAAGDSGPVTLEFWGWVPDVEAAVEEWNQANPDIQVNFTRMTGDDGDKIPSAVDAGTGPDIAQMSQHQLPDYVINERVIDISEYVADAEDLFTESSWAAVEFADAIYGLPQDSGPAAMMYRTDIFDEHGIEVPATWDEYVEAGRKLQQADPDVYIGQFSPNEMGLWYQDMVQAGGSWFGIDGDSWTVSINDEAGRQVADKWQTLVDEELVKTVQMWTPEYWADINNGNIATITYAAWFPALLKENAADLTGQWAVAPGPVFEGSDAAGDTGGAVTAVMAGAEHPEAASAFITWLNSSEEGVDHLVTGGGIFPAAKIGLENEELVQPDEYFGGQEILEVYKEAALRVPGDNQEGPGYQLIQNDLLDGFAQVANGSTTFSEVLDEAQENTVQRLSDQGLSVK</sequence>
<name>A0A6L9S2H0_9ACTN</name>
<feature type="signal peptide" evidence="1">
    <location>
        <begin position="1"/>
        <end position="33"/>
    </location>
</feature>
<reference evidence="2 3" key="1">
    <citation type="submission" date="2020-02" db="EMBL/GenBank/DDBJ databases">
        <authorList>
            <person name="Li X.-J."/>
            <person name="Han X.-M."/>
        </authorList>
    </citation>
    <scope>NUCLEOTIDE SEQUENCE [LARGE SCALE GENOMIC DNA]</scope>
    <source>
        <strain evidence="2 3">CCTCC AB 2017055</strain>
    </source>
</reference>
<dbReference type="SUPFAM" id="SSF53850">
    <property type="entry name" value="Periplasmic binding protein-like II"/>
    <property type="match status" value="1"/>
</dbReference>
<keyword evidence="1" id="KW-0732">Signal</keyword>
<dbReference type="Pfam" id="PF01547">
    <property type="entry name" value="SBP_bac_1"/>
    <property type="match status" value="1"/>
</dbReference>
<dbReference type="PROSITE" id="PS51257">
    <property type="entry name" value="PROKAR_LIPOPROTEIN"/>
    <property type="match status" value="1"/>
</dbReference>
<dbReference type="Proteomes" id="UP000475214">
    <property type="component" value="Unassembled WGS sequence"/>
</dbReference>
<dbReference type="RefSeq" id="WP_163731543.1">
    <property type="nucleotide sequence ID" value="NZ_JAAGOA010000001.1"/>
</dbReference>
<dbReference type="AlphaFoldDB" id="A0A6L9S2H0"/>
<organism evidence="2 3">
    <name type="scientific">Phytoactinopolyspora halotolerans</name>
    <dbReference type="NCBI Taxonomy" id="1981512"/>
    <lineage>
        <taxon>Bacteria</taxon>
        <taxon>Bacillati</taxon>
        <taxon>Actinomycetota</taxon>
        <taxon>Actinomycetes</taxon>
        <taxon>Jiangellales</taxon>
        <taxon>Jiangellaceae</taxon>
        <taxon>Phytoactinopolyspora</taxon>
    </lineage>
</organism>
<dbReference type="InterPro" id="IPR050490">
    <property type="entry name" value="Bact_solute-bd_prot1"/>
</dbReference>
<gene>
    <name evidence="2" type="ORF">G1H10_01365</name>
</gene>
<evidence type="ECO:0000313" key="3">
    <source>
        <dbReference type="Proteomes" id="UP000475214"/>
    </source>
</evidence>
<proteinExistence type="predicted"/>